<dbReference type="Proteomes" id="UP001205080">
    <property type="component" value="Unassembled WGS sequence"/>
</dbReference>
<proteinExistence type="predicted"/>
<evidence type="ECO:0000313" key="1">
    <source>
        <dbReference type="EMBL" id="MCQ4615016.1"/>
    </source>
</evidence>
<dbReference type="AlphaFoldDB" id="A0ABD4TUL7"/>
<organism evidence="1 2">
    <name type="scientific">Corynebacterium pseudogenitalium</name>
    <dbReference type="NCBI Taxonomy" id="38303"/>
    <lineage>
        <taxon>Bacteria</taxon>
        <taxon>Bacillati</taxon>
        <taxon>Actinomycetota</taxon>
        <taxon>Actinomycetes</taxon>
        <taxon>Mycobacteriales</taxon>
        <taxon>Corynebacteriaceae</taxon>
        <taxon>Corynebacterium</taxon>
    </lineage>
</organism>
<accession>A0ABD4TUL7</accession>
<sequence>MKHAFRTAQRQGRLNALMQFRPLKLITLVCQPVTPTACEQVNGFRKITRFESMTSSLRDVLLIGVFIRKHTTLQYRTHDLNVLEPLRYVACKRISVSSALLRDKSGSKNGLAQIRNFEQRFHGTALVREGVEKLL</sequence>
<evidence type="ECO:0000313" key="2">
    <source>
        <dbReference type="Proteomes" id="UP001205080"/>
    </source>
</evidence>
<dbReference type="EMBL" id="JAGPYW010000014">
    <property type="protein sequence ID" value="MCQ4615016.1"/>
    <property type="molecule type" value="Genomic_DNA"/>
</dbReference>
<gene>
    <name evidence="1" type="ORF">KBX22_09800</name>
</gene>
<reference evidence="1 2" key="1">
    <citation type="submission" date="2021-04" db="EMBL/GenBank/DDBJ databases">
        <title>Corynebacterium genitalium sp. nov. and Corynebacterium genitalium sp. nov., two new species of the genus Corynebacterium.</title>
        <authorList>
            <person name="Jaen-Luchoro D."/>
            <person name="Pinyeiro-Iglesias B."/>
            <person name="Al-Shaer S."/>
            <person name="Karlsson R."/>
            <person name="Gonzales-Siles L."/>
            <person name="Cardew S."/>
            <person name="Jensie-Markopolous S."/>
            <person name="Ohlen M."/>
            <person name="Inganas E."/>
            <person name="Moore E.R.B."/>
        </authorList>
    </citation>
    <scope>NUCLEOTIDE SEQUENCE [LARGE SCALE GENOMIC DNA]</scope>
    <source>
        <strain evidence="1 2">CCUG 55013</strain>
    </source>
</reference>
<comment type="caution">
    <text evidence="1">The sequence shown here is derived from an EMBL/GenBank/DDBJ whole genome shotgun (WGS) entry which is preliminary data.</text>
</comment>
<protein>
    <submittedName>
        <fullName evidence="1">Uncharacterized protein</fullName>
    </submittedName>
</protein>
<dbReference type="RefSeq" id="WP_176754789.1">
    <property type="nucleotide sequence ID" value="NZ_JAGPYW010000014.1"/>
</dbReference>
<name>A0ABD4TUL7_9CORY</name>